<keyword evidence="2" id="KW-0722">Serine protease inhibitor</keyword>
<sequence>MKVLQFVLVTFFTVSGLANWIRPVNSLPMCGKNQKRVMCSYGCEQQCGWSPNICSLNCVPNVCVCKHGYVRNIFDECVHWNACTPETSRCPEDEEFKVCGTYCEPSCDDDESSLTDCDETECARNVCRCKPGFVRLDGVCVLPSECPAKRSRPAQLFTLE</sequence>
<keyword evidence="3" id="KW-1015">Disulfide bond</keyword>
<evidence type="ECO:0000256" key="4">
    <source>
        <dbReference type="SAM" id="SignalP"/>
    </source>
</evidence>
<keyword evidence="4" id="KW-0732">Signal</keyword>
<evidence type="ECO:0000256" key="1">
    <source>
        <dbReference type="ARBA" id="ARBA00022690"/>
    </source>
</evidence>
<feature type="chain" id="PRO_5035719322" description="TIL domain-containing protein" evidence="4">
    <location>
        <begin position="27"/>
        <end position="160"/>
    </location>
</feature>
<keyword evidence="7" id="KW-1185">Reference proteome</keyword>
<dbReference type="SUPFAM" id="SSF57567">
    <property type="entry name" value="Serine protease inhibitors"/>
    <property type="match status" value="2"/>
</dbReference>
<evidence type="ECO:0000256" key="2">
    <source>
        <dbReference type="ARBA" id="ARBA00022900"/>
    </source>
</evidence>
<accession>A0A8R1DRL9</accession>
<name>A0A8R1DRL9_CAEJA</name>
<dbReference type="PANTHER" id="PTHR23259:SF70">
    <property type="entry name" value="ACCESSORY GLAND PROTEIN ACP62F-RELATED"/>
    <property type="match status" value="1"/>
</dbReference>
<evidence type="ECO:0000313" key="7">
    <source>
        <dbReference type="Proteomes" id="UP000005237"/>
    </source>
</evidence>
<dbReference type="PANTHER" id="PTHR23259">
    <property type="entry name" value="RIDDLE"/>
    <property type="match status" value="1"/>
</dbReference>
<protein>
    <recommendedName>
        <fullName evidence="5">TIL domain-containing protein</fullName>
    </recommendedName>
</protein>
<feature type="signal peptide" evidence="4">
    <location>
        <begin position="1"/>
        <end position="26"/>
    </location>
</feature>
<dbReference type="GO" id="GO:0004867">
    <property type="term" value="F:serine-type endopeptidase inhibitor activity"/>
    <property type="evidence" value="ECO:0007669"/>
    <property type="project" value="UniProtKB-KW"/>
</dbReference>
<dbReference type="Gene3D" id="2.10.25.10">
    <property type="entry name" value="Laminin"/>
    <property type="match status" value="2"/>
</dbReference>
<dbReference type="CDD" id="cd19941">
    <property type="entry name" value="TIL"/>
    <property type="match status" value="2"/>
</dbReference>
<reference evidence="6" key="2">
    <citation type="submission" date="2022-06" db="UniProtKB">
        <authorList>
            <consortium name="EnsemblMetazoa"/>
        </authorList>
    </citation>
    <scope>IDENTIFICATION</scope>
    <source>
        <strain evidence="6">DF5081</strain>
    </source>
</reference>
<feature type="domain" description="TIL" evidence="5">
    <location>
        <begin position="30"/>
        <end position="83"/>
    </location>
</feature>
<dbReference type="InterPro" id="IPR036084">
    <property type="entry name" value="Ser_inhib-like_sf"/>
</dbReference>
<dbReference type="InterPro" id="IPR051368">
    <property type="entry name" value="SerProtInhib-TIL_Domain"/>
</dbReference>
<evidence type="ECO:0000313" key="6">
    <source>
        <dbReference type="EnsemblMetazoa" id="CJA10310.1"/>
    </source>
</evidence>
<reference evidence="7" key="1">
    <citation type="submission" date="2010-08" db="EMBL/GenBank/DDBJ databases">
        <authorList>
            <consortium name="Caenorhabditis japonica Sequencing Consortium"/>
            <person name="Wilson R.K."/>
        </authorList>
    </citation>
    <scope>NUCLEOTIDE SEQUENCE [LARGE SCALE GENOMIC DNA]</scope>
    <source>
        <strain evidence="7">DF5081</strain>
    </source>
</reference>
<dbReference type="EnsemblMetazoa" id="CJA10310.1">
    <property type="protein sequence ID" value="CJA10310.1"/>
    <property type="gene ID" value="WBGene00129514"/>
</dbReference>
<proteinExistence type="predicted"/>
<dbReference type="Proteomes" id="UP000005237">
    <property type="component" value="Unassembled WGS sequence"/>
</dbReference>
<dbReference type="Pfam" id="PF01826">
    <property type="entry name" value="TIL"/>
    <property type="match status" value="2"/>
</dbReference>
<organism evidence="6 7">
    <name type="scientific">Caenorhabditis japonica</name>
    <dbReference type="NCBI Taxonomy" id="281687"/>
    <lineage>
        <taxon>Eukaryota</taxon>
        <taxon>Metazoa</taxon>
        <taxon>Ecdysozoa</taxon>
        <taxon>Nematoda</taxon>
        <taxon>Chromadorea</taxon>
        <taxon>Rhabditida</taxon>
        <taxon>Rhabditina</taxon>
        <taxon>Rhabditomorpha</taxon>
        <taxon>Rhabditoidea</taxon>
        <taxon>Rhabditidae</taxon>
        <taxon>Peloderinae</taxon>
        <taxon>Caenorhabditis</taxon>
    </lineage>
</organism>
<feature type="domain" description="TIL" evidence="5">
    <location>
        <begin position="90"/>
        <end position="146"/>
    </location>
</feature>
<dbReference type="InterPro" id="IPR002919">
    <property type="entry name" value="TIL_dom"/>
</dbReference>
<evidence type="ECO:0000259" key="5">
    <source>
        <dbReference type="Pfam" id="PF01826"/>
    </source>
</evidence>
<keyword evidence="1" id="KW-0646">Protease inhibitor</keyword>
<dbReference type="OMA" id="TECARNV"/>
<evidence type="ECO:0000256" key="3">
    <source>
        <dbReference type="ARBA" id="ARBA00023157"/>
    </source>
</evidence>
<dbReference type="AlphaFoldDB" id="A0A8R1DRL9"/>